<accession>V4HMQ2</accession>
<proteinExistence type="predicted"/>
<dbReference type="EMBL" id="ASGZ01000014">
    <property type="protein sequence ID" value="ESP89204.1"/>
    <property type="molecule type" value="Genomic_DNA"/>
</dbReference>
<feature type="non-terminal residue" evidence="1">
    <location>
        <position position="36"/>
    </location>
</feature>
<dbReference type="STRING" id="1324957.K933_05123"/>
<keyword evidence="2" id="KW-1185">Reference proteome</keyword>
<protein>
    <submittedName>
        <fullName evidence="1">Rpo operon protein</fullName>
    </submittedName>
</protein>
<reference evidence="1 2" key="1">
    <citation type="journal article" date="2013" name="Genome Announc.">
        <title>Draft Genome Sequence of 'Candidatus Halobonum tyrrellensis' Strain G22, Isolated from the Hypersaline Waters of Lake Tyrrell, Australia.</title>
        <authorList>
            <person name="Ugalde J.A."/>
            <person name="Narasingarao P."/>
            <person name="Kuo S."/>
            <person name="Podell S."/>
            <person name="Allen E.E."/>
        </authorList>
    </citation>
    <scope>NUCLEOTIDE SEQUENCE [LARGE SCALE GENOMIC DNA]</scope>
    <source>
        <strain evidence="1 2">G22</strain>
    </source>
</reference>
<dbReference type="AlphaFoldDB" id="V4HMQ2"/>
<evidence type="ECO:0000313" key="2">
    <source>
        <dbReference type="Proteomes" id="UP000017840"/>
    </source>
</evidence>
<sequence length="36" mass="3883">MTLPLRLPDDLRSAFKEPLGPVYTDAEALLAEAGDP</sequence>
<organism evidence="1 2">
    <name type="scientific">Candidatus Halobonum tyrrellensis G22</name>
    <dbReference type="NCBI Taxonomy" id="1324957"/>
    <lineage>
        <taxon>Archaea</taxon>
        <taxon>Methanobacteriati</taxon>
        <taxon>Methanobacteriota</taxon>
        <taxon>Stenosarchaea group</taxon>
        <taxon>Halobacteria</taxon>
        <taxon>Halobacteriales</taxon>
        <taxon>Haloferacaceae</taxon>
        <taxon>Candidatus Halobonum</taxon>
    </lineage>
</organism>
<dbReference type="Proteomes" id="UP000017840">
    <property type="component" value="Unassembled WGS sequence"/>
</dbReference>
<name>V4HMQ2_9EURY</name>
<gene>
    <name evidence="1" type="ORF">K933_05123</name>
</gene>
<comment type="caution">
    <text evidence="1">The sequence shown here is derived from an EMBL/GenBank/DDBJ whole genome shotgun (WGS) entry which is preliminary data.</text>
</comment>
<evidence type="ECO:0000313" key="1">
    <source>
        <dbReference type="EMBL" id="ESP89204.1"/>
    </source>
</evidence>